<sequence length="327" mass="36062">MQYAIFGKLPRRADFIRINASHPVALGVDQSLADSLKAIALQPDWQTRYMQAPASEFLFHSSDLRGAFLGVTLPSHDEALRYYPLVAGVCIPSDILMGNEAEFLLANELFFSGLKDQLKSAVDNSVEMIACRQFMEEQMSFSSRAAADLGLAAQLLERHMANTPAAVLEQALLRTGRGDLESTLLAFAFYLQLSRRYGSSMASQVFLLPLPSGAGEEILGAAVWLSLCRAAIHAQGVSQINFAFIEQSGCRYLALALNPMTERQLTMLWGDKADPLQLVNVCDLHSPWRSHQSYAEASYILGRQLSDPTLSLLKLREIVVKITYGIS</sequence>
<accession>A0ABW2QZ34</accession>
<comment type="caution">
    <text evidence="1">The sequence shown here is derived from an EMBL/GenBank/DDBJ whole genome shotgun (WGS) entry which is preliminary data.</text>
</comment>
<dbReference type="Proteomes" id="UP001596473">
    <property type="component" value="Unassembled WGS sequence"/>
</dbReference>
<reference evidence="2" key="1">
    <citation type="journal article" date="2019" name="Int. J. Syst. Evol. Microbiol.">
        <title>The Global Catalogue of Microorganisms (GCM) 10K type strain sequencing project: providing services to taxonomists for standard genome sequencing and annotation.</title>
        <authorList>
            <consortium name="The Broad Institute Genomics Platform"/>
            <consortium name="The Broad Institute Genome Sequencing Center for Infectious Disease"/>
            <person name="Wu L."/>
            <person name="Ma J."/>
        </authorList>
    </citation>
    <scope>NUCLEOTIDE SEQUENCE [LARGE SCALE GENOMIC DNA]</scope>
    <source>
        <strain evidence="2">CCUG 62945</strain>
    </source>
</reference>
<gene>
    <name evidence="1" type="primary">tagF</name>
    <name evidence="1" type="ORF">ACFQNF_13685</name>
</gene>
<dbReference type="RefSeq" id="WP_380188500.1">
    <property type="nucleotide sequence ID" value="NZ_JBHTBQ010000028.1"/>
</dbReference>
<name>A0ABW2QZ34_9NEIS</name>
<protein>
    <submittedName>
        <fullName evidence="1">Type VI secretion system-associated protein TagF</fullName>
    </submittedName>
</protein>
<dbReference type="Pfam" id="PF09867">
    <property type="entry name" value="TagF_N"/>
    <property type="match status" value="1"/>
</dbReference>
<keyword evidence="2" id="KW-1185">Reference proteome</keyword>
<dbReference type="EMBL" id="JBHTBQ010000028">
    <property type="protein sequence ID" value="MFC7420912.1"/>
    <property type="molecule type" value="Genomic_DNA"/>
</dbReference>
<evidence type="ECO:0000313" key="2">
    <source>
        <dbReference type="Proteomes" id="UP001596473"/>
    </source>
</evidence>
<dbReference type="InterPro" id="IPR038225">
    <property type="entry name" value="TagF_sf"/>
</dbReference>
<dbReference type="Gene3D" id="3.40.1730.10">
    <property type="entry name" value="pa0076 domain"/>
    <property type="match status" value="1"/>
</dbReference>
<evidence type="ECO:0000313" key="1">
    <source>
        <dbReference type="EMBL" id="MFC7420912.1"/>
    </source>
</evidence>
<organism evidence="1 2">
    <name type="scientific">Iodobacter arcticus</name>
    <dbReference type="NCBI Taxonomy" id="590593"/>
    <lineage>
        <taxon>Bacteria</taxon>
        <taxon>Pseudomonadati</taxon>
        <taxon>Pseudomonadota</taxon>
        <taxon>Betaproteobacteria</taxon>
        <taxon>Neisseriales</taxon>
        <taxon>Chitinibacteraceae</taxon>
        <taxon>Iodobacter</taxon>
    </lineage>
</organism>
<proteinExistence type="predicted"/>
<dbReference type="InterPro" id="IPR017748">
    <property type="entry name" value="TagF"/>
</dbReference>
<dbReference type="NCBIfam" id="TIGR03373">
    <property type="entry name" value="VI_minor_4"/>
    <property type="match status" value="1"/>
</dbReference>